<name>I7M6U4_TETTS</name>
<keyword evidence="1" id="KW-1133">Transmembrane helix</keyword>
<proteinExistence type="predicted"/>
<dbReference type="AlphaFoldDB" id="I7M6U4"/>
<dbReference type="EMBL" id="GG662853">
    <property type="protein sequence ID" value="EAR87272.1"/>
    <property type="molecule type" value="Genomic_DNA"/>
</dbReference>
<keyword evidence="1 2" id="KW-0812">Transmembrane</keyword>
<feature type="transmembrane region" description="Helical" evidence="1">
    <location>
        <begin position="124"/>
        <end position="149"/>
    </location>
</feature>
<dbReference type="Proteomes" id="UP000009168">
    <property type="component" value="Unassembled WGS sequence"/>
</dbReference>
<dbReference type="GeneID" id="7835139"/>
<sequence length="310" mass="35582">MNDLQHPLSSNKSLDQQNAKSTVKDHAKVSMNASYINQIQQNQVQVSDMEKPQGIFQYCFGFSLLFQIVGTIIVLINLILQIFEYDYDSLTLGLQIGFFVFSILSVITYIYLCSEASQWEPLNVFNSIRLSFIFTLISFGIGVAIFNIFTTKSWDCSTNQNCQQQINQQSSSNQTIQSNCQQKLSNSTCYEQRIALLMKYIILICCGVPLILMAISIYKYNQYKKKSKEENEKQHELQNSSVQQVIENNQNFFSNRQKLIYSTDLETSKYAYSSNAMANPQQMSNLSGGSNQKNRVQMSRQVYELNNEQL</sequence>
<gene>
    <name evidence="2" type="ORF">TTHERM_00053880</name>
</gene>
<protein>
    <submittedName>
        <fullName evidence="2">Transmembrane protein, putative</fullName>
    </submittedName>
</protein>
<dbReference type="InParanoid" id="I7M6U4"/>
<evidence type="ECO:0000313" key="3">
    <source>
        <dbReference type="Proteomes" id="UP000009168"/>
    </source>
</evidence>
<keyword evidence="3" id="KW-1185">Reference proteome</keyword>
<evidence type="ECO:0000313" key="2">
    <source>
        <dbReference type="EMBL" id="EAR87272.1"/>
    </source>
</evidence>
<dbReference type="KEGG" id="tet:TTHERM_00053880"/>
<evidence type="ECO:0000256" key="1">
    <source>
        <dbReference type="SAM" id="Phobius"/>
    </source>
</evidence>
<feature type="transmembrane region" description="Helical" evidence="1">
    <location>
        <begin position="55"/>
        <end position="80"/>
    </location>
</feature>
<feature type="transmembrane region" description="Helical" evidence="1">
    <location>
        <begin position="92"/>
        <end position="112"/>
    </location>
</feature>
<feature type="transmembrane region" description="Helical" evidence="1">
    <location>
        <begin position="200"/>
        <end position="218"/>
    </location>
</feature>
<dbReference type="RefSeq" id="XP_001007517.1">
    <property type="nucleotide sequence ID" value="XM_001007517.2"/>
</dbReference>
<reference evidence="3" key="1">
    <citation type="journal article" date="2006" name="PLoS Biol.">
        <title>Macronuclear genome sequence of the ciliate Tetrahymena thermophila, a model eukaryote.</title>
        <authorList>
            <person name="Eisen J.A."/>
            <person name="Coyne R.S."/>
            <person name="Wu M."/>
            <person name="Wu D."/>
            <person name="Thiagarajan M."/>
            <person name="Wortman J.R."/>
            <person name="Badger J.H."/>
            <person name="Ren Q."/>
            <person name="Amedeo P."/>
            <person name="Jones K.M."/>
            <person name="Tallon L.J."/>
            <person name="Delcher A.L."/>
            <person name="Salzberg S.L."/>
            <person name="Silva J.C."/>
            <person name="Haas B.J."/>
            <person name="Majoros W.H."/>
            <person name="Farzad M."/>
            <person name="Carlton J.M."/>
            <person name="Smith R.K. Jr."/>
            <person name="Garg J."/>
            <person name="Pearlman R.E."/>
            <person name="Karrer K.M."/>
            <person name="Sun L."/>
            <person name="Manning G."/>
            <person name="Elde N.C."/>
            <person name="Turkewitz A.P."/>
            <person name="Asai D.J."/>
            <person name="Wilkes D.E."/>
            <person name="Wang Y."/>
            <person name="Cai H."/>
            <person name="Collins K."/>
            <person name="Stewart B.A."/>
            <person name="Lee S.R."/>
            <person name="Wilamowska K."/>
            <person name="Weinberg Z."/>
            <person name="Ruzzo W.L."/>
            <person name="Wloga D."/>
            <person name="Gaertig J."/>
            <person name="Frankel J."/>
            <person name="Tsao C.-C."/>
            <person name="Gorovsky M.A."/>
            <person name="Keeling P.J."/>
            <person name="Waller R.F."/>
            <person name="Patron N.J."/>
            <person name="Cherry J.M."/>
            <person name="Stover N.A."/>
            <person name="Krieger C.J."/>
            <person name="del Toro C."/>
            <person name="Ryder H.F."/>
            <person name="Williamson S.C."/>
            <person name="Barbeau R.A."/>
            <person name="Hamilton E.P."/>
            <person name="Orias E."/>
        </authorList>
    </citation>
    <scope>NUCLEOTIDE SEQUENCE [LARGE SCALE GENOMIC DNA]</scope>
    <source>
        <strain evidence="3">SB210</strain>
    </source>
</reference>
<keyword evidence="1" id="KW-0472">Membrane</keyword>
<dbReference type="HOGENOM" id="CLU_898600_0_0_1"/>
<organism evidence="2 3">
    <name type="scientific">Tetrahymena thermophila (strain SB210)</name>
    <dbReference type="NCBI Taxonomy" id="312017"/>
    <lineage>
        <taxon>Eukaryota</taxon>
        <taxon>Sar</taxon>
        <taxon>Alveolata</taxon>
        <taxon>Ciliophora</taxon>
        <taxon>Intramacronucleata</taxon>
        <taxon>Oligohymenophorea</taxon>
        <taxon>Hymenostomatida</taxon>
        <taxon>Tetrahymenina</taxon>
        <taxon>Tetrahymenidae</taxon>
        <taxon>Tetrahymena</taxon>
    </lineage>
</organism>
<accession>I7M6U4</accession>